<feature type="signal peptide" evidence="1">
    <location>
        <begin position="1"/>
        <end position="27"/>
    </location>
</feature>
<dbReference type="EMBL" id="SPHZ02000012">
    <property type="protein sequence ID" value="KAF0890175.1"/>
    <property type="molecule type" value="Genomic_DNA"/>
</dbReference>
<organism evidence="2 3">
    <name type="scientific">Oryza meyeriana var. granulata</name>
    <dbReference type="NCBI Taxonomy" id="110450"/>
    <lineage>
        <taxon>Eukaryota</taxon>
        <taxon>Viridiplantae</taxon>
        <taxon>Streptophyta</taxon>
        <taxon>Embryophyta</taxon>
        <taxon>Tracheophyta</taxon>
        <taxon>Spermatophyta</taxon>
        <taxon>Magnoliopsida</taxon>
        <taxon>Liliopsida</taxon>
        <taxon>Poales</taxon>
        <taxon>Poaceae</taxon>
        <taxon>BOP clade</taxon>
        <taxon>Oryzoideae</taxon>
        <taxon>Oryzeae</taxon>
        <taxon>Oryzinae</taxon>
        <taxon>Oryza</taxon>
        <taxon>Oryza meyeriana</taxon>
    </lineage>
</organism>
<comment type="caution">
    <text evidence="2">The sequence shown here is derived from an EMBL/GenBank/DDBJ whole genome shotgun (WGS) entry which is preliminary data.</text>
</comment>
<proteinExistence type="predicted"/>
<dbReference type="Proteomes" id="UP000479710">
    <property type="component" value="Unassembled WGS sequence"/>
</dbReference>
<evidence type="ECO:0000313" key="3">
    <source>
        <dbReference type="Proteomes" id="UP000479710"/>
    </source>
</evidence>
<evidence type="ECO:0000313" key="2">
    <source>
        <dbReference type="EMBL" id="KAF0890175.1"/>
    </source>
</evidence>
<dbReference type="AlphaFoldDB" id="A0A6G1BP80"/>
<reference evidence="2 3" key="1">
    <citation type="submission" date="2019-11" db="EMBL/GenBank/DDBJ databases">
        <title>Whole genome sequence of Oryza granulata.</title>
        <authorList>
            <person name="Li W."/>
        </authorList>
    </citation>
    <scope>NUCLEOTIDE SEQUENCE [LARGE SCALE GENOMIC DNA]</scope>
    <source>
        <strain evidence="3">cv. Menghai</strain>
        <tissue evidence="2">Leaf</tissue>
    </source>
</reference>
<keyword evidence="1" id="KW-0732">Signal</keyword>
<accession>A0A6G1BP80</accession>
<sequence>MDKIGYLPFSSKSLLTTLLVLDPATLAQPAKPCEQPMYAHVNSTPPCHHTRLLILLLPMMV</sequence>
<gene>
    <name evidence="2" type="ORF">E2562_038530</name>
</gene>
<protein>
    <submittedName>
        <fullName evidence="2">Uncharacterized protein</fullName>
    </submittedName>
</protein>
<name>A0A6G1BP80_9ORYZ</name>
<keyword evidence="3" id="KW-1185">Reference proteome</keyword>
<feature type="chain" id="PRO_5026256475" evidence="1">
    <location>
        <begin position="28"/>
        <end position="61"/>
    </location>
</feature>
<evidence type="ECO:0000256" key="1">
    <source>
        <dbReference type="SAM" id="SignalP"/>
    </source>
</evidence>